<comment type="caution">
    <text evidence="6">The sequence shown here is derived from an EMBL/GenBank/DDBJ whole genome shotgun (WGS) entry which is preliminary data.</text>
</comment>
<feature type="transmembrane region" description="Helical" evidence="5">
    <location>
        <begin position="7"/>
        <end position="25"/>
    </location>
</feature>
<evidence type="ECO:0000256" key="1">
    <source>
        <dbReference type="ARBA" id="ARBA00004173"/>
    </source>
</evidence>
<proteinExistence type="inferred from homology"/>
<evidence type="ECO:0000256" key="3">
    <source>
        <dbReference type="ARBA" id="ARBA00022946"/>
    </source>
</evidence>
<keyword evidence="5" id="KW-1133">Transmembrane helix</keyword>
<comment type="subcellular location">
    <subcellularLocation>
        <location evidence="1">Mitochondrion</location>
    </subcellularLocation>
</comment>
<evidence type="ECO:0000256" key="2">
    <source>
        <dbReference type="ARBA" id="ARBA00008197"/>
    </source>
</evidence>
<dbReference type="Proteomes" id="UP001162156">
    <property type="component" value="Unassembled WGS sequence"/>
</dbReference>
<dbReference type="PANTHER" id="PTHR28163:SF1">
    <property type="entry name" value="PROTEIN PET117 HOMOLOG, MITOCHONDRIAL"/>
    <property type="match status" value="1"/>
</dbReference>
<sequence>MSLQSKVVLIAACSFSLGIIGYVHYKQHLDREQLHAGVLKDIERREIRKVENLFTLQRQIDLSKELKQEINENINVIQ</sequence>
<name>A0AAV8ZKA4_9CUCU</name>
<keyword evidence="3" id="KW-0809">Transit peptide</keyword>
<dbReference type="Pfam" id="PF15786">
    <property type="entry name" value="PET117"/>
    <property type="match status" value="1"/>
</dbReference>
<gene>
    <name evidence="6" type="ORF">NQ314_004874</name>
</gene>
<dbReference type="EMBL" id="JANEYF010001344">
    <property type="protein sequence ID" value="KAJ8964570.1"/>
    <property type="molecule type" value="Genomic_DNA"/>
</dbReference>
<dbReference type="AlphaFoldDB" id="A0AAV8ZKA4"/>
<keyword evidence="4" id="KW-0496">Mitochondrion</keyword>
<dbReference type="InterPro" id="IPR031568">
    <property type="entry name" value="Pet117"/>
</dbReference>
<dbReference type="PANTHER" id="PTHR28163">
    <property type="entry name" value="PROTEIN PET117 HOMOLOG, MITOCHONDRIAL"/>
    <property type="match status" value="1"/>
</dbReference>
<organism evidence="6 7">
    <name type="scientific">Rhamnusium bicolor</name>
    <dbReference type="NCBI Taxonomy" id="1586634"/>
    <lineage>
        <taxon>Eukaryota</taxon>
        <taxon>Metazoa</taxon>
        <taxon>Ecdysozoa</taxon>
        <taxon>Arthropoda</taxon>
        <taxon>Hexapoda</taxon>
        <taxon>Insecta</taxon>
        <taxon>Pterygota</taxon>
        <taxon>Neoptera</taxon>
        <taxon>Endopterygota</taxon>
        <taxon>Coleoptera</taxon>
        <taxon>Polyphaga</taxon>
        <taxon>Cucujiformia</taxon>
        <taxon>Chrysomeloidea</taxon>
        <taxon>Cerambycidae</taxon>
        <taxon>Lepturinae</taxon>
        <taxon>Rhagiini</taxon>
        <taxon>Rhamnusium</taxon>
    </lineage>
</organism>
<dbReference type="GO" id="GO:0005739">
    <property type="term" value="C:mitochondrion"/>
    <property type="evidence" value="ECO:0007669"/>
    <property type="project" value="UniProtKB-SubCell"/>
</dbReference>
<evidence type="ECO:0000313" key="7">
    <source>
        <dbReference type="Proteomes" id="UP001162156"/>
    </source>
</evidence>
<comment type="similarity">
    <text evidence="2">Belongs to the PET117 family.</text>
</comment>
<protein>
    <submittedName>
        <fullName evidence="6">Uncharacterized protein</fullName>
    </submittedName>
</protein>
<reference evidence="6" key="1">
    <citation type="journal article" date="2023" name="Insect Mol. Biol.">
        <title>Genome sequencing provides insights into the evolution of gene families encoding plant cell wall-degrading enzymes in longhorned beetles.</title>
        <authorList>
            <person name="Shin N.R."/>
            <person name="Okamura Y."/>
            <person name="Kirsch R."/>
            <person name="Pauchet Y."/>
        </authorList>
    </citation>
    <scope>NUCLEOTIDE SEQUENCE</scope>
    <source>
        <strain evidence="6">RBIC_L_NR</strain>
    </source>
</reference>
<keyword evidence="5" id="KW-0812">Transmembrane</keyword>
<evidence type="ECO:0000256" key="5">
    <source>
        <dbReference type="SAM" id="Phobius"/>
    </source>
</evidence>
<accession>A0AAV8ZKA4</accession>
<dbReference type="GO" id="GO:0033617">
    <property type="term" value="P:mitochondrial respiratory chain complex IV assembly"/>
    <property type="evidence" value="ECO:0007669"/>
    <property type="project" value="TreeGrafter"/>
</dbReference>
<evidence type="ECO:0000313" key="6">
    <source>
        <dbReference type="EMBL" id="KAJ8964570.1"/>
    </source>
</evidence>
<keyword evidence="7" id="KW-1185">Reference proteome</keyword>
<evidence type="ECO:0000256" key="4">
    <source>
        <dbReference type="ARBA" id="ARBA00023128"/>
    </source>
</evidence>
<keyword evidence="5" id="KW-0472">Membrane</keyword>